<dbReference type="GO" id="GO:0003676">
    <property type="term" value="F:nucleic acid binding"/>
    <property type="evidence" value="ECO:0007669"/>
    <property type="project" value="InterPro"/>
</dbReference>
<dbReference type="GO" id="GO:0004523">
    <property type="term" value="F:RNA-DNA hybrid ribonuclease activity"/>
    <property type="evidence" value="ECO:0007669"/>
    <property type="project" value="InterPro"/>
</dbReference>
<dbReference type="EMBL" id="KN650361">
    <property type="protein sequence ID" value="KHN31950.1"/>
    <property type="molecule type" value="Genomic_DNA"/>
</dbReference>
<accession>A0A0B2RF60</accession>
<dbReference type="InterPro" id="IPR044730">
    <property type="entry name" value="RNase_H-like_dom_plant"/>
</dbReference>
<dbReference type="InterPro" id="IPR012337">
    <property type="entry name" value="RNaseH-like_sf"/>
</dbReference>
<dbReference type="SUPFAM" id="SSF53098">
    <property type="entry name" value="Ribonuclease H-like"/>
    <property type="match status" value="1"/>
</dbReference>
<dbReference type="CDD" id="cd06222">
    <property type="entry name" value="RNase_H_like"/>
    <property type="match status" value="1"/>
</dbReference>
<evidence type="ECO:0000313" key="2">
    <source>
        <dbReference type="EMBL" id="KHN31950.1"/>
    </source>
</evidence>
<dbReference type="PANTHER" id="PTHR47723">
    <property type="entry name" value="OS05G0353850 PROTEIN"/>
    <property type="match status" value="1"/>
</dbReference>
<protein>
    <submittedName>
        <fullName evidence="2">Putative ribonuclease H protein</fullName>
    </submittedName>
</protein>
<sequence>MLYYPHRNNNNIWKDIGWSACLEGCVKINVDGSVIAGGHRATCGGVFQDFMGIWLAGFSINPGSSSVLRAEMSAILAALELAWDKKLTKVCIESDSAVAVHLINIQKVTNHPFATYVRKISVWLNRDWQVSISHIHREANVVVDSLTTHGHNLSLGSRYLETTLDVCMIPLWADFVVLWFFLTVSKKSMSCLKPSLI</sequence>
<dbReference type="InterPro" id="IPR002156">
    <property type="entry name" value="RNaseH_domain"/>
</dbReference>
<proteinExistence type="predicted"/>
<dbReference type="Pfam" id="PF13456">
    <property type="entry name" value="RVT_3"/>
    <property type="match status" value="1"/>
</dbReference>
<dbReference type="InterPro" id="IPR053151">
    <property type="entry name" value="RNase_H-like"/>
</dbReference>
<dbReference type="PROSITE" id="PS50879">
    <property type="entry name" value="RNASE_H_1"/>
    <property type="match status" value="1"/>
</dbReference>
<name>A0A0B2RF60_GLYSO</name>
<dbReference type="Proteomes" id="UP000053555">
    <property type="component" value="Unassembled WGS sequence"/>
</dbReference>
<evidence type="ECO:0000259" key="1">
    <source>
        <dbReference type="PROSITE" id="PS50879"/>
    </source>
</evidence>
<reference evidence="2" key="1">
    <citation type="submission" date="2014-07" db="EMBL/GenBank/DDBJ databases">
        <title>Identification of a novel salt tolerance gene in wild soybean by whole-genome sequencing.</title>
        <authorList>
            <person name="Lam H.-M."/>
            <person name="Qi X."/>
            <person name="Li M.-W."/>
            <person name="Liu X."/>
            <person name="Xie M."/>
            <person name="Ni M."/>
            <person name="Xu X."/>
        </authorList>
    </citation>
    <scope>NUCLEOTIDE SEQUENCE [LARGE SCALE GENOMIC DNA]</scope>
    <source>
        <tissue evidence="2">Root</tissue>
    </source>
</reference>
<dbReference type="AlphaFoldDB" id="A0A0B2RF60"/>
<organism evidence="2">
    <name type="scientific">Glycine soja</name>
    <name type="common">Wild soybean</name>
    <dbReference type="NCBI Taxonomy" id="3848"/>
    <lineage>
        <taxon>Eukaryota</taxon>
        <taxon>Viridiplantae</taxon>
        <taxon>Streptophyta</taxon>
        <taxon>Embryophyta</taxon>
        <taxon>Tracheophyta</taxon>
        <taxon>Spermatophyta</taxon>
        <taxon>Magnoliopsida</taxon>
        <taxon>eudicotyledons</taxon>
        <taxon>Gunneridae</taxon>
        <taxon>Pentapetalae</taxon>
        <taxon>rosids</taxon>
        <taxon>fabids</taxon>
        <taxon>Fabales</taxon>
        <taxon>Fabaceae</taxon>
        <taxon>Papilionoideae</taxon>
        <taxon>50 kb inversion clade</taxon>
        <taxon>NPAAA clade</taxon>
        <taxon>indigoferoid/millettioid clade</taxon>
        <taxon>Phaseoleae</taxon>
        <taxon>Glycine</taxon>
        <taxon>Glycine subgen. Soja</taxon>
    </lineage>
</organism>
<gene>
    <name evidence="2" type="ORF">glysoja_025784</name>
</gene>
<dbReference type="InterPro" id="IPR036397">
    <property type="entry name" value="RNaseH_sf"/>
</dbReference>
<feature type="domain" description="RNase H type-1" evidence="1">
    <location>
        <begin position="22"/>
        <end position="152"/>
    </location>
</feature>
<dbReference type="PANTHER" id="PTHR47723:SF19">
    <property type="entry name" value="POLYNUCLEOTIDYL TRANSFERASE, RIBONUCLEASE H-LIKE SUPERFAMILY PROTEIN"/>
    <property type="match status" value="1"/>
</dbReference>
<dbReference type="Gene3D" id="3.30.420.10">
    <property type="entry name" value="Ribonuclease H-like superfamily/Ribonuclease H"/>
    <property type="match status" value="1"/>
</dbReference>